<name>A0AB39QU24_9ACTN</name>
<keyword evidence="2" id="KW-0812">Transmembrane</keyword>
<dbReference type="EMBL" id="CP163441">
    <property type="protein sequence ID" value="XDQ45772.1"/>
    <property type="molecule type" value="Genomic_DNA"/>
</dbReference>
<protein>
    <submittedName>
        <fullName evidence="3">Uncharacterized protein</fullName>
    </submittedName>
</protein>
<evidence type="ECO:0000256" key="1">
    <source>
        <dbReference type="SAM" id="MobiDB-lite"/>
    </source>
</evidence>
<keyword evidence="2" id="KW-1133">Transmembrane helix</keyword>
<feature type="transmembrane region" description="Helical" evidence="2">
    <location>
        <begin position="55"/>
        <end position="74"/>
    </location>
</feature>
<gene>
    <name evidence="3" type="ORF">AB5J52_27910</name>
</gene>
<reference evidence="3" key="1">
    <citation type="submission" date="2024-07" db="EMBL/GenBank/DDBJ databases">
        <authorList>
            <person name="Yu S.T."/>
        </authorList>
    </citation>
    <scope>NUCLEOTIDE SEQUENCE</scope>
    <source>
        <strain evidence="3">R39</strain>
    </source>
</reference>
<sequence length="82" mass="8835">MSHQDPMPAFGREPEPEPGRALTIPLRYWPGTGFTLAGAITAGITWQYIPKSGTWPLAVIGAVAMICDAVIIVGRSRARMRG</sequence>
<proteinExistence type="predicted"/>
<dbReference type="AlphaFoldDB" id="A0AB39QU24"/>
<feature type="region of interest" description="Disordered" evidence="1">
    <location>
        <begin position="1"/>
        <end position="22"/>
    </location>
</feature>
<evidence type="ECO:0000313" key="3">
    <source>
        <dbReference type="EMBL" id="XDQ45772.1"/>
    </source>
</evidence>
<evidence type="ECO:0000256" key="2">
    <source>
        <dbReference type="SAM" id="Phobius"/>
    </source>
</evidence>
<organism evidence="3">
    <name type="scientific">Streptomyces sp. R39</name>
    <dbReference type="NCBI Taxonomy" id="3238631"/>
    <lineage>
        <taxon>Bacteria</taxon>
        <taxon>Bacillati</taxon>
        <taxon>Actinomycetota</taxon>
        <taxon>Actinomycetes</taxon>
        <taxon>Kitasatosporales</taxon>
        <taxon>Streptomycetaceae</taxon>
        <taxon>Streptomyces</taxon>
    </lineage>
</organism>
<accession>A0AB39QU24</accession>
<keyword evidence="2" id="KW-0472">Membrane</keyword>
<feature type="transmembrane region" description="Helical" evidence="2">
    <location>
        <begin position="28"/>
        <end position="49"/>
    </location>
</feature>
<dbReference type="RefSeq" id="WP_369224635.1">
    <property type="nucleotide sequence ID" value="NZ_CP163441.1"/>
</dbReference>